<feature type="domain" description="Fe/B12 periplasmic-binding" evidence="3">
    <location>
        <begin position="52"/>
        <end position="296"/>
    </location>
</feature>
<organism evidence="4 5">
    <name type="scientific">Acidovorax bellezanensis</name>
    <dbReference type="NCBI Taxonomy" id="2976702"/>
    <lineage>
        <taxon>Bacteria</taxon>
        <taxon>Pseudomonadati</taxon>
        <taxon>Pseudomonadota</taxon>
        <taxon>Betaproteobacteria</taxon>
        <taxon>Burkholderiales</taxon>
        <taxon>Comamonadaceae</taxon>
        <taxon>Acidovorax</taxon>
    </lineage>
</organism>
<dbReference type="PROSITE" id="PS50983">
    <property type="entry name" value="FE_B12_PBP"/>
    <property type="match status" value="1"/>
</dbReference>
<feature type="chain" id="PRO_5047215310" evidence="2">
    <location>
        <begin position="34"/>
        <end position="296"/>
    </location>
</feature>
<dbReference type="Gene3D" id="3.40.50.1980">
    <property type="entry name" value="Nitrogenase molybdenum iron protein domain"/>
    <property type="match status" value="2"/>
</dbReference>
<keyword evidence="5" id="KW-1185">Reference proteome</keyword>
<name>A0ABT2PUM5_9BURK</name>
<dbReference type="PANTHER" id="PTHR30535:SF34">
    <property type="entry name" value="MOLYBDATE-BINDING PROTEIN MOLA"/>
    <property type="match status" value="1"/>
</dbReference>
<dbReference type="NCBIfam" id="NF038402">
    <property type="entry name" value="TroA_like"/>
    <property type="match status" value="1"/>
</dbReference>
<dbReference type="RefSeq" id="WP_261502233.1">
    <property type="nucleotide sequence ID" value="NZ_JAODYH010000014.1"/>
</dbReference>
<protein>
    <submittedName>
        <fullName evidence="4">Helical backbone metal receptor</fullName>
    </submittedName>
</protein>
<dbReference type="InterPro" id="IPR002491">
    <property type="entry name" value="ABC_transptr_periplasmic_BD"/>
</dbReference>
<dbReference type="PANTHER" id="PTHR30535">
    <property type="entry name" value="VITAMIN B12-BINDING PROTEIN"/>
    <property type="match status" value="1"/>
</dbReference>
<dbReference type="InterPro" id="IPR054828">
    <property type="entry name" value="Vit_B12_bind_prot"/>
</dbReference>
<evidence type="ECO:0000313" key="5">
    <source>
        <dbReference type="Proteomes" id="UP001525968"/>
    </source>
</evidence>
<dbReference type="InterPro" id="IPR050902">
    <property type="entry name" value="ABC_Transporter_SBP"/>
</dbReference>
<keyword evidence="1 2" id="KW-0732">Signal</keyword>
<feature type="signal peptide" evidence="2">
    <location>
        <begin position="1"/>
        <end position="33"/>
    </location>
</feature>
<gene>
    <name evidence="4" type="ORF">N0K08_20355</name>
</gene>
<dbReference type="EMBL" id="JAODYH010000014">
    <property type="protein sequence ID" value="MCT9812987.1"/>
    <property type="molecule type" value="Genomic_DNA"/>
</dbReference>
<dbReference type="Pfam" id="PF01497">
    <property type="entry name" value="Peripla_BP_2"/>
    <property type="match status" value="1"/>
</dbReference>
<accession>A0ABT2PUM5</accession>
<dbReference type="Proteomes" id="UP001525968">
    <property type="component" value="Unassembled WGS sequence"/>
</dbReference>
<reference evidence="4 5" key="1">
    <citation type="submission" date="2022-09" db="EMBL/GenBank/DDBJ databases">
        <title>Draft genome of isolate Be4.</title>
        <authorList>
            <person name="Sanchez-Castro I."/>
            <person name="Martinez-Rodriguez P."/>
            <person name="Descostes M."/>
            <person name="Merroun M."/>
        </authorList>
    </citation>
    <scope>NUCLEOTIDE SEQUENCE [LARGE SCALE GENOMIC DNA]</scope>
    <source>
        <strain evidence="4 5">Be4</strain>
    </source>
</reference>
<evidence type="ECO:0000259" key="3">
    <source>
        <dbReference type="PROSITE" id="PS50983"/>
    </source>
</evidence>
<proteinExistence type="predicted"/>
<dbReference type="SUPFAM" id="SSF53807">
    <property type="entry name" value="Helical backbone' metal receptor"/>
    <property type="match status" value="1"/>
</dbReference>
<comment type="caution">
    <text evidence="4">The sequence shown here is derived from an EMBL/GenBank/DDBJ whole genome shotgun (WGS) entry which is preliminary data.</text>
</comment>
<sequence length="296" mass="31694">MPSSLPHRFISWPCALYSALLACALLGAAPAQAYAVRDTQGRTVEFAQVPRRIVSLLPSTTEWLCALGACDRLVGVDASSNYPPQVARLPRLGKIHAPQIEAIVRLRPDVVLMAYAPPLMAQLAQFGIPVLVIDAQDTAGMQAQLRTLDSLLQQQRAPALLAQMQADVQRVARSVQASAGRSVYFEVDATPYAAGPHSFIGELLSQLGARNIVAASLGPFPRLAPEYIVRQNPQLIIHTPETKAADFARRPGWNAIAAVRSGSICTLSTAEVDLVSRPGPRQGEAAAVLARCLGRP</sequence>
<evidence type="ECO:0000256" key="2">
    <source>
        <dbReference type="SAM" id="SignalP"/>
    </source>
</evidence>
<keyword evidence="4" id="KW-0675">Receptor</keyword>
<evidence type="ECO:0000313" key="4">
    <source>
        <dbReference type="EMBL" id="MCT9812987.1"/>
    </source>
</evidence>
<evidence type="ECO:0000256" key="1">
    <source>
        <dbReference type="ARBA" id="ARBA00022729"/>
    </source>
</evidence>